<reference evidence="2 3" key="1">
    <citation type="submission" date="2018-03" db="EMBL/GenBank/DDBJ databases">
        <title>Bioinformatic expansion and discovery of thiopeptide antibiotics.</title>
        <authorList>
            <person name="Schwalen C.J."/>
            <person name="Hudson G.A."/>
            <person name="Mitchell D.A."/>
        </authorList>
    </citation>
    <scope>NUCLEOTIDE SEQUENCE [LARGE SCALE GENOMIC DNA]</scope>
    <source>
        <strain evidence="2 3">ATCC 21389</strain>
    </source>
</reference>
<feature type="transmembrane region" description="Helical" evidence="1">
    <location>
        <begin position="110"/>
        <end position="127"/>
    </location>
</feature>
<evidence type="ECO:0000313" key="2">
    <source>
        <dbReference type="EMBL" id="PYC88058.1"/>
    </source>
</evidence>
<gene>
    <name evidence="2" type="ORF">C7C46_01875</name>
</gene>
<keyword evidence="1" id="KW-1133">Transmembrane helix</keyword>
<protein>
    <submittedName>
        <fullName evidence="2">Uncharacterized protein</fullName>
    </submittedName>
</protein>
<feature type="transmembrane region" description="Helical" evidence="1">
    <location>
        <begin position="200"/>
        <end position="219"/>
    </location>
</feature>
<dbReference type="Gene3D" id="1.20.1250.20">
    <property type="entry name" value="MFS general substrate transporter like domains"/>
    <property type="match status" value="1"/>
</dbReference>
<dbReference type="InterPro" id="IPR036259">
    <property type="entry name" value="MFS_trans_sf"/>
</dbReference>
<evidence type="ECO:0000313" key="3">
    <source>
        <dbReference type="Proteomes" id="UP000248039"/>
    </source>
</evidence>
<dbReference type="OrthoDB" id="6803299at2"/>
<name>A0A2V4P366_9ACTN</name>
<keyword evidence="3" id="KW-1185">Reference proteome</keyword>
<dbReference type="Proteomes" id="UP000248039">
    <property type="component" value="Unassembled WGS sequence"/>
</dbReference>
<dbReference type="AlphaFoldDB" id="A0A2V4P366"/>
<sequence length="238" mass="24101">MLGSSVFMVSAALFYTRVVGLSVAQVGIGLGIGGLVGLLSGVPVGRVAMSLQGDVVLFALPLWIVGHTHVPRFVVGATGLMSTVLVVALQVRIGRHVTDSASAARAWRRSGWAFLAGMALMAVTGALPGGPAAVLVLAGVGVHTLGEILQAAGSFELRYALAPAHAQGQYSGVFGFGGGIAGVAAPALLGWLCISWGAPGWFLLGAVFVLTGSAVPWVVRRAGLESLAPADQPVLKTV</sequence>
<keyword evidence="1" id="KW-0472">Membrane</keyword>
<feature type="transmembrane region" description="Helical" evidence="1">
    <location>
        <begin position="12"/>
        <end position="40"/>
    </location>
</feature>
<keyword evidence="1" id="KW-0812">Transmembrane</keyword>
<proteinExistence type="predicted"/>
<accession>A0A2V4P366</accession>
<feature type="transmembrane region" description="Helical" evidence="1">
    <location>
        <begin position="173"/>
        <end position="194"/>
    </location>
</feature>
<feature type="transmembrane region" description="Helical" evidence="1">
    <location>
        <begin position="70"/>
        <end position="89"/>
    </location>
</feature>
<dbReference type="SUPFAM" id="SSF103473">
    <property type="entry name" value="MFS general substrate transporter"/>
    <property type="match status" value="1"/>
</dbReference>
<dbReference type="EMBL" id="PYBW01000008">
    <property type="protein sequence ID" value="PYC88058.1"/>
    <property type="molecule type" value="Genomic_DNA"/>
</dbReference>
<evidence type="ECO:0000256" key="1">
    <source>
        <dbReference type="SAM" id="Phobius"/>
    </source>
</evidence>
<organism evidence="2 3">
    <name type="scientific">Streptomyces tateyamensis</name>
    <dbReference type="NCBI Taxonomy" id="565073"/>
    <lineage>
        <taxon>Bacteria</taxon>
        <taxon>Bacillati</taxon>
        <taxon>Actinomycetota</taxon>
        <taxon>Actinomycetes</taxon>
        <taxon>Kitasatosporales</taxon>
        <taxon>Streptomycetaceae</taxon>
        <taxon>Streptomyces</taxon>
    </lineage>
</organism>
<comment type="caution">
    <text evidence="2">The sequence shown here is derived from an EMBL/GenBank/DDBJ whole genome shotgun (WGS) entry which is preliminary data.</text>
</comment>